<evidence type="ECO:0000313" key="4">
    <source>
        <dbReference type="Proteomes" id="UP000433483"/>
    </source>
</evidence>
<evidence type="ECO:0000313" key="5">
    <source>
        <dbReference type="Proteomes" id="UP000437068"/>
    </source>
</evidence>
<dbReference type="AlphaFoldDB" id="A0A6A3XAM9"/>
<dbReference type="PANTHER" id="PTHR13510">
    <property type="entry name" value="FYVE-FINGER-CONTAINING RAB5 EFFECTOR PROTEIN RABENOSYN-5-RELATED"/>
    <property type="match status" value="1"/>
</dbReference>
<dbReference type="EMBL" id="QXGB01000996">
    <property type="protein sequence ID" value="KAE9199337.1"/>
    <property type="molecule type" value="Genomic_DNA"/>
</dbReference>
<evidence type="ECO:0000313" key="3">
    <source>
        <dbReference type="EMBL" id="KAE9300277.1"/>
    </source>
</evidence>
<reference evidence="4 5" key="1">
    <citation type="submission" date="2018-08" db="EMBL/GenBank/DDBJ databases">
        <title>Genomic investigation of the strawberry pathogen Phytophthora fragariae indicates pathogenicity is determined by transcriptional variation in three key races.</title>
        <authorList>
            <person name="Adams T.M."/>
            <person name="Armitage A.D."/>
            <person name="Sobczyk M.K."/>
            <person name="Bates H.J."/>
            <person name="Dunwell J.M."/>
            <person name="Nellist C.F."/>
            <person name="Harrison R.J."/>
        </authorList>
    </citation>
    <scope>NUCLEOTIDE SEQUENCE [LARGE SCALE GENOMIC DNA]</scope>
    <source>
        <strain evidence="3 5">A4</strain>
        <strain evidence="2 4">NOV-27</strain>
    </source>
</reference>
<dbReference type="InterPro" id="IPR052727">
    <property type="entry name" value="Rab4/Rab5_effector"/>
</dbReference>
<dbReference type="EMBL" id="QXGE01000958">
    <property type="protein sequence ID" value="KAE9300277.1"/>
    <property type="molecule type" value="Genomic_DNA"/>
</dbReference>
<dbReference type="OrthoDB" id="126154at2759"/>
<dbReference type="Proteomes" id="UP000433483">
    <property type="component" value="Unassembled WGS sequence"/>
</dbReference>
<dbReference type="PANTHER" id="PTHR13510:SF44">
    <property type="entry name" value="RABENOSYN-5"/>
    <property type="match status" value="1"/>
</dbReference>
<proteinExistence type="predicted"/>
<gene>
    <name evidence="3" type="ORF">PF001_g15039</name>
    <name evidence="2" type="ORF">PF005_g15782</name>
</gene>
<dbReference type="Proteomes" id="UP000437068">
    <property type="component" value="Unassembled WGS sequence"/>
</dbReference>
<accession>A0A6A3XAM9</accession>
<name>A0A6A3XAM9_9STRA</name>
<organism evidence="2 4">
    <name type="scientific">Phytophthora fragariae</name>
    <dbReference type="NCBI Taxonomy" id="53985"/>
    <lineage>
        <taxon>Eukaryota</taxon>
        <taxon>Sar</taxon>
        <taxon>Stramenopiles</taxon>
        <taxon>Oomycota</taxon>
        <taxon>Peronosporomycetes</taxon>
        <taxon>Peronosporales</taxon>
        <taxon>Peronosporaceae</taxon>
        <taxon>Phytophthora</taxon>
    </lineage>
</organism>
<feature type="compositionally biased region" description="Polar residues" evidence="1">
    <location>
        <begin position="61"/>
        <end position="78"/>
    </location>
</feature>
<comment type="caution">
    <text evidence="2">The sequence shown here is derived from an EMBL/GenBank/DDBJ whole genome shotgun (WGS) entry which is preliminary data.</text>
</comment>
<evidence type="ECO:0000313" key="2">
    <source>
        <dbReference type="EMBL" id="KAE9199337.1"/>
    </source>
</evidence>
<feature type="region of interest" description="Disordered" evidence="1">
    <location>
        <begin position="60"/>
        <end position="128"/>
    </location>
</feature>
<evidence type="ECO:0000256" key="1">
    <source>
        <dbReference type="SAM" id="MobiDB-lite"/>
    </source>
</evidence>
<keyword evidence="4" id="KW-1185">Reference proteome</keyword>
<protein>
    <submittedName>
        <fullName evidence="2">Uncharacterized protein</fullName>
    </submittedName>
</protein>
<sequence>MNNHRFTMNPFGELLLTAEDRAKLVEITDEIILAKFEEYEEHLNLGKQVDLKRWKKFAKSGPTTSYLERKSSSPNTKLPQLLMQHTKEKNVEQSPTPAQFDVGDPISSRAFHNLRDRQAPFVPTRDSP</sequence>